<keyword evidence="11" id="KW-1185">Reference proteome</keyword>
<evidence type="ECO:0000256" key="7">
    <source>
        <dbReference type="RuleBase" id="RU363032"/>
    </source>
</evidence>
<dbReference type="Gene3D" id="1.10.3720.10">
    <property type="entry name" value="MetI-like"/>
    <property type="match status" value="1"/>
</dbReference>
<accession>A0A850HFM0</accession>
<keyword evidence="5 7" id="KW-1133">Transmembrane helix</keyword>
<evidence type="ECO:0000256" key="2">
    <source>
        <dbReference type="ARBA" id="ARBA00022448"/>
    </source>
</evidence>
<evidence type="ECO:0000259" key="8">
    <source>
        <dbReference type="PROSITE" id="PS50928"/>
    </source>
</evidence>
<dbReference type="InterPro" id="IPR035906">
    <property type="entry name" value="MetI-like_sf"/>
</dbReference>
<protein>
    <submittedName>
        <fullName evidence="10">Sugar ABC transporter permease</fullName>
    </submittedName>
</protein>
<dbReference type="EMBL" id="JAAIUO010000001">
    <property type="protein sequence ID" value="NSK13807.1"/>
    <property type="molecule type" value="Genomic_DNA"/>
</dbReference>
<dbReference type="Proteomes" id="UP000701680">
    <property type="component" value="Unassembled WGS sequence"/>
</dbReference>
<evidence type="ECO:0000256" key="4">
    <source>
        <dbReference type="ARBA" id="ARBA00022692"/>
    </source>
</evidence>
<evidence type="ECO:0000256" key="3">
    <source>
        <dbReference type="ARBA" id="ARBA00022475"/>
    </source>
</evidence>
<reference evidence="11 12" key="1">
    <citation type="journal article" date="2020" name="Cell Host Microbe">
        <title>Functional and Genomic Variation between Human-Derived Isolates of Lachnospiraceae Reveals Inter- and Intra-Species Diversity.</title>
        <authorList>
            <person name="Sorbara M.T."/>
            <person name="Littmann E.R."/>
            <person name="Fontana E."/>
            <person name="Moody T.U."/>
            <person name="Kohout C.E."/>
            <person name="Gjonbalaj M."/>
            <person name="Eaton V."/>
            <person name="Seok R."/>
            <person name="Leiner I.M."/>
            <person name="Pamer E.G."/>
        </authorList>
    </citation>
    <scope>NUCLEOTIDE SEQUENCE [LARGE SCALE GENOMIC DNA]</scope>
    <source>
        <strain evidence="10 11">MSK.17.11</strain>
        <strain evidence="9 12">MSK.17.38</strain>
    </source>
</reference>
<evidence type="ECO:0000256" key="5">
    <source>
        <dbReference type="ARBA" id="ARBA00022989"/>
    </source>
</evidence>
<dbReference type="GO" id="GO:0005886">
    <property type="term" value="C:plasma membrane"/>
    <property type="evidence" value="ECO:0007669"/>
    <property type="project" value="UniProtKB-SubCell"/>
</dbReference>
<keyword evidence="6 7" id="KW-0472">Membrane</keyword>
<feature type="transmembrane region" description="Helical" evidence="7">
    <location>
        <begin position="264"/>
        <end position="282"/>
    </location>
</feature>
<evidence type="ECO:0000313" key="10">
    <source>
        <dbReference type="EMBL" id="NVH57062.1"/>
    </source>
</evidence>
<dbReference type="GO" id="GO:0055085">
    <property type="term" value="P:transmembrane transport"/>
    <property type="evidence" value="ECO:0007669"/>
    <property type="project" value="InterPro"/>
</dbReference>
<comment type="subcellular location">
    <subcellularLocation>
        <location evidence="1 7">Cell membrane</location>
        <topology evidence="1 7">Multi-pass membrane protein</topology>
    </subcellularLocation>
</comment>
<feature type="transmembrane region" description="Helical" evidence="7">
    <location>
        <begin position="203"/>
        <end position="223"/>
    </location>
</feature>
<keyword evidence="4 7" id="KW-0812">Transmembrane</keyword>
<gene>
    <name evidence="10" type="ORF">G5A66_00070</name>
    <name evidence="9" type="ORF">G5A75_02735</name>
</gene>
<feature type="transmembrane region" description="Helical" evidence="7">
    <location>
        <begin position="108"/>
        <end position="128"/>
    </location>
</feature>
<feature type="transmembrane region" description="Helical" evidence="7">
    <location>
        <begin position="170"/>
        <end position="188"/>
    </location>
</feature>
<dbReference type="Proteomes" id="UP000528555">
    <property type="component" value="Unassembled WGS sequence"/>
</dbReference>
<name>A0A850HFM0_9FIRM</name>
<dbReference type="RefSeq" id="WP_173814279.1">
    <property type="nucleotide sequence ID" value="NZ_JAAITX010000001.1"/>
</dbReference>
<comment type="caution">
    <text evidence="10">The sequence shown here is derived from an EMBL/GenBank/DDBJ whole genome shotgun (WGS) entry which is preliminary data.</text>
</comment>
<feature type="transmembrane region" description="Helical" evidence="7">
    <location>
        <begin position="12"/>
        <end position="39"/>
    </location>
</feature>
<dbReference type="PROSITE" id="PS50928">
    <property type="entry name" value="ABC_TM1"/>
    <property type="match status" value="1"/>
</dbReference>
<reference evidence="10" key="2">
    <citation type="submission" date="2020-02" db="EMBL/GenBank/DDBJ databases">
        <authorList>
            <person name="Littmann E."/>
            <person name="Sorbara M."/>
        </authorList>
    </citation>
    <scope>NUCLEOTIDE SEQUENCE</scope>
    <source>
        <strain evidence="10">MSK.17.11</strain>
        <strain evidence="9">MSK.17.38</strain>
    </source>
</reference>
<dbReference type="Pfam" id="PF00528">
    <property type="entry name" value="BPD_transp_1"/>
    <property type="match status" value="1"/>
</dbReference>
<feature type="transmembrane region" description="Helical" evidence="7">
    <location>
        <begin position="75"/>
        <end position="96"/>
    </location>
</feature>
<dbReference type="PANTHER" id="PTHR30193">
    <property type="entry name" value="ABC TRANSPORTER PERMEASE PROTEIN"/>
    <property type="match status" value="1"/>
</dbReference>
<feature type="transmembrane region" description="Helical" evidence="7">
    <location>
        <begin position="232"/>
        <end position="252"/>
    </location>
</feature>
<keyword evidence="2 7" id="KW-0813">Transport</keyword>
<proteinExistence type="inferred from homology"/>
<keyword evidence="3" id="KW-1003">Cell membrane</keyword>
<evidence type="ECO:0000313" key="9">
    <source>
        <dbReference type="EMBL" id="NSK13807.1"/>
    </source>
</evidence>
<evidence type="ECO:0000313" key="11">
    <source>
        <dbReference type="Proteomes" id="UP000528555"/>
    </source>
</evidence>
<dbReference type="PANTHER" id="PTHR30193:SF37">
    <property type="entry name" value="INNER MEMBRANE ABC TRANSPORTER PERMEASE PROTEIN YCJO"/>
    <property type="match status" value="1"/>
</dbReference>
<feature type="domain" description="ABC transmembrane type-1" evidence="8">
    <location>
        <begin position="69"/>
        <end position="283"/>
    </location>
</feature>
<dbReference type="CDD" id="cd06261">
    <property type="entry name" value="TM_PBP2"/>
    <property type="match status" value="1"/>
</dbReference>
<organism evidence="10 11">
    <name type="scientific">Dorea phocaeensis</name>
    <dbReference type="NCBI Taxonomy" id="2040291"/>
    <lineage>
        <taxon>Bacteria</taxon>
        <taxon>Bacillati</taxon>
        <taxon>Bacillota</taxon>
        <taxon>Clostridia</taxon>
        <taxon>Lachnospirales</taxon>
        <taxon>Lachnospiraceae</taxon>
        <taxon>Dorea</taxon>
    </lineage>
</organism>
<dbReference type="SUPFAM" id="SSF161098">
    <property type="entry name" value="MetI-like"/>
    <property type="match status" value="1"/>
</dbReference>
<dbReference type="EMBL" id="JAAITX010000001">
    <property type="protein sequence ID" value="NVH57062.1"/>
    <property type="molecule type" value="Genomic_DNA"/>
</dbReference>
<evidence type="ECO:0000256" key="6">
    <source>
        <dbReference type="ARBA" id="ARBA00023136"/>
    </source>
</evidence>
<evidence type="ECO:0000313" key="12">
    <source>
        <dbReference type="Proteomes" id="UP000701680"/>
    </source>
</evidence>
<dbReference type="AlphaFoldDB" id="A0A850HFM0"/>
<feature type="transmembrane region" description="Helical" evidence="7">
    <location>
        <begin position="140"/>
        <end position="163"/>
    </location>
</feature>
<sequence length="294" mass="32683">MNKKKRNCQLSAYGYITPILLIMIVFLGVSVLMSVVLSFTKYNILTPPQFDELDNYTRMLTDKKFVKALMNTLKVMVYIVPLQTVISLLVSVVIASKRNTWLGKLANIVIFIPVLSSNAVVGTVWKAILNGHIEVVEKFFAFFGINCSMLLGDADSALLTVAMVSIWKNVGYYAVLYISALINISDHYYEAAKVDGAGRISRFFYVTLPMLKPTTILVVFLGVTTSLQCFDIIYNLTGGGPAMGTTTLVFYVYDLCFKSGRAGYAMAVSNMLFLLILITVVAQRKMMRKDASEI</sequence>
<dbReference type="InterPro" id="IPR000515">
    <property type="entry name" value="MetI-like"/>
</dbReference>
<comment type="similarity">
    <text evidence="7">Belongs to the binding-protein-dependent transport system permease family.</text>
</comment>
<dbReference type="InterPro" id="IPR051393">
    <property type="entry name" value="ABC_transporter_permease"/>
</dbReference>
<evidence type="ECO:0000256" key="1">
    <source>
        <dbReference type="ARBA" id="ARBA00004651"/>
    </source>
</evidence>